<sequence>MSWCTVWTGSQGRRPGGGAHATFMPKLGPFFTFNLVNICFTSYKVSPADLTDLHVIRYEPDRDLMPLVLSNTQYSIEKGQETIQEYDFPNIQQQIVSRFLLGKPLITLNGIPTMVNRHERNYVVILKDVKAKIMQEPLQTLTRVAVSAELDSYSEVCDALSTVEIALGFLAKTGGDPSMQMCRYLEEVLRMGNQTPTHLLKTLSMFSLKHCTGLWQLLRSLKSEGLLKLKRDPFADISKEYKQALGENERSLLTGFFSKNSTSSFLLEMHEFIILELHKPNATETFKPKWSLKDTMVAYLERKDLDVPLDVEDLFPEEICLSHYVEAWKLCVSFKQERTQRI</sequence>
<dbReference type="AlphaFoldDB" id="A0A8C6SV30"/>
<dbReference type="InterPro" id="IPR031248">
    <property type="entry name" value="RNF213"/>
</dbReference>
<dbReference type="GO" id="GO:0016887">
    <property type="term" value="F:ATP hydrolysis activity"/>
    <property type="evidence" value="ECO:0007669"/>
    <property type="project" value="InterPro"/>
</dbReference>
<dbReference type="GO" id="GO:0004842">
    <property type="term" value="F:ubiquitin-protein transferase activity"/>
    <property type="evidence" value="ECO:0007669"/>
    <property type="project" value="InterPro"/>
</dbReference>
<organism evidence="1 2">
    <name type="scientific">Neogobius melanostomus</name>
    <name type="common">round goby</name>
    <dbReference type="NCBI Taxonomy" id="47308"/>
    <lineage>
        <taxon>Eukaryota</taxon>
        <taxon>Metazoa</taxon>
        <taxon>Chordata</taxon>
        <taxon>Craniata</taxon>
        <taxon>Vertebrata</taxon>
        <taxon>Euteleostomi</taxon>
        <taxon>Actinopterygii</taxon>
        <taxon>Neopterygii</taxon>
        <taxon>Teleostei</taxon>
        <taxon>Neoteleostei</taxon>
        <taxon>Acanthomorphata</taxon>
        <taxon>Gobiaria</taxon>
        <taxon>Gobiiformes</taxon>
        <taxon>Gobioidei</taxon>
        <taxon>Gobiidae</taxon>
        <taxon>Benthophilinae</taxon>
        <taxon>Neogobiini</taxon>
        <taxon>Neogobius</taxon>
    </lineage>
</organism>
<dbReference type="GO" id="GO:0005829">
    <property type="term" value="C:cytosol"/>
    <property type="evidence" value="ECO:0007669"/>
    <property type="project" value="TreeGrafter"/>
</dbReference>
<dbReference type="PANTHER" id="PTHR22605">
    <property type="entry name" value="RZ-TYPE DOMAIN-CONTAINING PROTEIN"/>
    <property type="match status" value="1"/>
</dbReference>
<proteinExistence type="predicted"/>
<dbReference type="GO" id="GO:0016020">
    <property type="term" value="C:membrane"/>
    <property type="evidence" value="ECO:0007669"/>
    <property type="project" value="TreeGrafter"/>
</dbReference>
<dbReference type="GO" id="GO:2000051">
    <property type="term" value="P:negative regulation of non-canonical Wnt signaling pathway"/>
    <property type="evidence" value="ECO:0007669"/>
    <property type="project" value="TreeGrafter"/>
</dbReference>
<dbReference type="GO" id="GO:0005730">
    <property type="term" value="C:nucleolus"/>
    <property type="evidence" value="ECO:0007669"/>
    <property type="project" value="TreeGrafter"/>
</dbReference>
<keyword evidence="2" id="KW-1185">Reference proteome</keyword>
<reference evidence="1" key="2">
    <citation type="submission" date="2025-09" db="UniProtKB">
        <authorList>
            <consortium name="Ensembl"/>
        </authorList>
    </citation>
    <scope>IDENTIFICATION</scope>
</reference>
<dbReference type="PANTHER" id="PTHR22605:SF18">
    <property type="entry name" value="E3 UBIQUITIN-PROTEIN LIGASE RNF213-ALPHA"/>
    <property type="match status" value="1"/>
</dbReference>
<dbReference type="GO" id="GO:0006511">
    <property type="term" value="P:ubiquitin-dependent protein catabolic process"/>
    <property type="evidence" value="ECO:0007669"/>
    <property type="project" value="TreeGrafter"/>
</dbReference>
<dbReference type="GO" id="GO:0002040">
    <property type="term" value="P:sprouting angiogenesis"/>
    <property type="evidence" value="ECO:0007669"/>
    <property type="project" value="TreeGrafter"/>
</dbReference>
<protein>
    <submittedName>
        <fullName evidence="1">Uncharacterized protein</fullName>
    </submittedName>
</protein>
<dbReference type="Proteomes" id="UP000694523">
    <property type="component" value="Unplaced"/>
</dbReference>
<reference evidence="1" key="1">
    <citation type="submission" date="2025-08" db="UniProtKB">
        <authorList>
            <consortium name="Ensembl"/>
        </authorList>
    </citation>
    <scope>IDENTIFICATION</scope>
</reference>
<accession>A0A8C6SV30</accession>
<dbReference type="Ensembl" id="ENSNMLT00000012063.1">
    <property type="protein sequence ID" value="ENSNMLP00000010665.1"/>
    <property type="gene ID" value="ENSNMLG00000007336.1"/>
</dbReference>
<evidence type="ECO:0000313" key="2">
    <source>
        <dbReference type="Proteomes" id="UP000694523"/>
    </source>
</evidence>
<evidence type="ECO:0000313" key="1">
    <source>
        <dbReference type="Ensembl" id="ENSNMLP00000010665.1"/>
    </source>
</evidence>
<name>A0A8C6SV30_9GOBI</name>